<feature type="active site" description="O-(5'-phospho-DNA)-serine intermediate" evidence="4 5">
    <location>
        <position position="14"/>
    </location>
</feature>
<evidence type="ECO:0000256" key="3">
    <source>
        <dbReference type="ARBA" id="ARBA00023172"/>
    </source>
</evidence>
<name>A0A4Q9VRH8_9HYPH</name>
<sequence length="94" mass="9788">MRSTRVVYGYARVSTGDQDTAIQNAALRAAGCIANLVEKVTGATTTAGRDELCRALSVLGAGDILVGGRSPSPFSTFCRRHAAASVTVELCSLR</sequence>
<dbReference type="OrthoDB" id="9800103at2"/>
<dbReference type="GO" id="GO:0003677">
    <property type="term" value="F:DNA binding"/>
    <property type="evidence" value="ECO:0007669"/>
    <property type="project" value="UniProtKB-KW"/>
</dbReference>
<evidence type="ECO:0000313" key="7">
    <source>
        <dbReference type="EMBL" id="TBW38498.1"/>
    </source>
</evidence>
<dbReference type="EMBL" id="SJFN01000011">
    <property type="protein sequence ID" value="TBW38498.1"/>
    <property type="molecule type" value="Genomic_DNA"/>
</dbReference>
<keyword evidence="3" id="KW-0233">DNA recombination</keyword>
<organism evidence="7 8">
    <name type="scientific">Siculibacillus lacustris</name>
    <dbReference type="NCBI Taxonomy" id="1549641"/>
    <lineage>
        <taxon>Bacteria</taxon>
        <taxon>Pseudomonadati</taxon>
        <taxon>Pseudomonadota</taxon>
        <taxon>Alphaproteobacteria</taxon>
        <taxon>Hyphomicrobiales</taxon>
        <taxon>Ancalomicrobiaceae</taxon>
        <taxon>Siculibacillus</taxon>
    </lineage>
</organism>
<dbReference type="GO" id="GO:0015074">
    <property type="term" value="P:DNA integration"/>
    <property type="evidence" value="ECO:0007669"/>
    <property type="project" value="UniProtKB-KW"/>
</dbReference>
<dbReference type="PROSITE" id="PS00397">
    <property type="entry name" value="RECOMBINASES_1"/>
    <property type="match status" value="1"/>
</dbReference>
<keyword evidence="2" id="KW-0238">DNA-binding</keyword>
<dbReference type="Proteomes" id="UP000292781">
    <property type="component" value="Unassembled WGS sequence"/>
</dbReference>
<dbReference type="GO" id="GO:0000150">
    <property type="term" value="F:DNA strand exchange activity"/>
    <property type="evidence" value="ECO:0007669"/>
    <property type="project" value="InterPro"/>
</dbReference>
<dbReference type="AlphaFoldDB" id="A0A4Q9VRH8"/>
<evidence type="ECO:0000256" key="2">
    <source>
        <dbReference type="ARBA" id="ARBA00023125"/>
    </source>
</evidence>
<evidence type="ECO:0000256" key="5">
    <source>
        <dbReference type="PROSITE-ProRule" id="PRU10137"/>
    </source>
</evidence>
<dbReference type="SUPFAM" id="SSF53041">
    <property type="entry name" value="Resolvase-like"/>
    <property type="match status" value="1"/>
</dbReference>
<evidence type="ECO:0000256" key="4">
    <source>
        <dbReference type="PIRSR" id="PIRSR606118-50"/>
    </source>
</evidence>
<gene>
    <name evidence="7" type="ORF">EYW49_08990</name>
</gene>
<dbReference type="RefSeq" id="WP_131308806.1">
    <property type="nucleotide sequence ID" value="NZ_SJFN01000011.1"/>
</dbReference>
<reference evidence="7 8" key="1">
    <citation type="submission" date="2019-02" db="EMBL/GenBank/DDBJ databases">
        <title>Siculibacillus lacustris gen. nov., sp. nov., a new rosette-forming bacterium isolated from a freshwater crater lake (Lake St. Ana, Romania).</title>
        <authorList>
            <person name="Felfoldi T."/>
            <person name="Marton Z."/>
            <person name="Szabo A."/>
            <person name="Mentes A."/>
            <person name="Boka K."/>
            <person name="Marialigeti K."/>
            <person name="Mathe I."/>
            <person name="Koncz M."/>
            <person name="Schumann P."/>
            <person name="Toth E."/>
        </authorList>
    </citation>
    <scope>NUCLEOTIDE SEQUENCE [LARGE SCALE GENOMIC DNA]</scope>
    <source>
        <strain evidence="7 8">SA-279</strain>
    </source>
</reference>
<keyword evidence="1" id="KW-0229">DNA integration</keyword>
<dbReference type="InterPro" id="IPR006119">
    <property type="entry name" value="Resolv_N"/>
</dbReference>
<evidence type="ECO:0000313" key="8">
    <source>
        <dbReference type="Proteomes" id="UP000292781"/>
    </source>
</evidence>
<proteinExistence type="predicted"/>
<comment type="caution">
    <text evidence="7">The sequence shown here is derived from an EMBL/GenBank/DDBJ whole genome shotgun (WGS) entry which is preliminary data.</text>
</comment>
<dbReference type="InterPro" id="IPR036162">
    <property type="entry name" value="Resolvase-like_N_sf"/>
</dbReference>
<evidence type="ECO:0000256" key="1">
    <source>
        <dbReference type="ARBA" id="ARBA00022908"/>
    </source>
</evidence>
<protein>
    <recommendedName>
        <fullName evidence="6">Resolvase/invertase-type recombinase catalytic domain-containing protein</fullName>
    </recommendedName>
</protein>
<dbReference type="Pfam" id="PF00239">
    <property type="entry name" value="Resolvase"/>
    <property type="match status" value="1"/>
</dbReference>
<feature type="domain" description="Resolvase/invertase-type recombinase catalytic" evidence="6">
    <location>
        <begin position="7"/>
        <end position="66"/>
    </location>
</feature>
<dbReference type="InterPro" id="IPR006118">
    <property type="entry name" value="Recombinase_CS"/>
</dbReference>
<keyword evidence="8" id="KW-1185">Reference proteome</keyword>
<dbReference type="Gene3D" id="3.40.50.1390">
    <property type="entry name" value="Resolvase, N-terminal catalytic domain"/>
    <property type="match status" value="1"/>
</dbReference>
<evidence type="ECO:0000259" key="6">
    <source>
        <dbReference type="Pfam" id="PF00239"/>
    </source>
</evidence>
<accession>A0A4Q9VRH8</accession>